<feature type="binding site" evidence="9">
    <location>
        <position position="113"/>
    </location>
    <ligand>
        <name>Zn(2+)</name>
        <dbReference type="ChEBI" id="CHEBI:29105"/>
        <note>catalytic</note>
    </ligand>
</feature>
<protein>
    <recommendedName>
        <fullName evidence="9">Endoribonuclease YbeY</fullName>
        <ecNumber evidence="9">3.1.-.-</ecNumber>
    </recommendedName>
</protein>
<dbReference type="GO" id="GO:0004222">
    <property type="term" value="F:metalloendopeptidase activity"/>
    <property type="evidence" value="ECO:0007669"/>
    <property type="project" value="InterPro"/>
</dbReference>
<dbReference type="GO" id="GO:0005737">
    <property type="term" value="C:cytoplasm"/>
    <property type="evidence" value="ECO:0007669"/>
    <property type="project" value="UniProtKB-SubCell"/>
</dbReference>
<evidence type="ECO:0000256" key="2">
    <source>
        <dbReference type="ARBA" id="ARBA00022517"/>
    </source>
</evidence>
<reference evidence="10" key="1">
    <citation type="submission" date="2020-10" db="EMBL/GenBank/DDBJ databases">
        <authorList>
            <person name="Gilroy R."/>
        </authorList>
    </citation>
    <scope>NUCLEOTIDE SEQUENCE</scope>
    <source>
        <strain evidence="10">ChiGjej2B2-16831</strain>
    </source>
</reference>
<keyword evidence="8 9" id="KW-0862">Zinc</keyword>
<keyword evidence="7 9" id="KW-0378">Hydrolase</keyword>
<evidence type="ECO:0000256" key="6">
    <source>
        <dbReference type="ARBA" id="ARBA00022759"/>
    </source>
</evidence>
<dbReference type="PANTHER" id="PTHR46986:SF1">
    <property type="entry name" value="ENDORIBONUCLEASE YBEY, CHLOROPLASTIC"/>
    <property type="match status" value="1"/>
</dbReference>
<feature type="binding site" evidence="9">
    <location>
        <position position="123"/>
    </location>
    <ligand>
        <name>Zn(2+)</name>
        <dbReference type="ChEBI" id="CHEBI:29105"/>
        <note>catalytic</note>
    </ligand>
</feature>
<dbReference type="EC" id="3.1.-.-" evidence="9"/>
<keyword evidence="6 9" id="KW-0255">Endonuclease</keyword>
<comment type="similarity">
    <text evidence="1 9">Belongs to the endoribonuclease YbeY family.</text>
</comment>
<keyword evidence="5 9" id="KW-0479">Metal-binding</keyword>
<accession>A0A9D1N473</accession>
<dbReference type="GO" id="GO:0006364">
    <property type="term" value="P:rRNA processing"/>
    <property type="evidence" value="ECO:0007669"/>
    <property type="project" value="UniProtKB-UniRule"/>
</dbReference>
<gene>
    <name evidence="9 10" type="primary">ybeY</name>
    <name evidence="10" type="ORF">IAD24_06675</name>
</gene>
<organism evidence="10 11">
    <name type="scientific">Candidatus Aphodomorpha intestinavium</name>
    <dbReference type="NCBI Taxonomy" id="2840672"/>
    <lineage>
        <taxon>Bacteria</taxon>
        <taxon>Bacillati</taxon>
        <taxon>Bacillota</taxon>
        <taxon>Clostridia</taxon>
        <taxon>Eubacteriales</taxon>
        <taxon>Candidatus Aphodomorpha</taxon>
    </lineage>
</organism>
<name>A0A9D1N473_9FIRM</name>
<sequence>MIDVCAQEGLSPSQQERAWIARGVEAALRCQKCTGGVTVLLVTAGEIRRLNAAYRGVDSVTDVLSFPASEGEAIAAPPDGYLGDLAVCLSRAAEQAERYGHPLERELAFLAVHGTLHLLGFDHMTAPQEEQMRARQREIMKELGLEIREKEPEKDERGGS</sequence>
<evidence type="ECO:0000256" key="4">
    <source>
        <dbReference type="ARBA" id="ARBA00022722"/>
    </source>
</evidence>
<evidence type="ECO:0000313" key="10">
    <source>
        <dbReference type="EMBL" id="HIU94829.1"/>
    </source>
</evidence>
<keyword evidence="3 9" id="KW-0698">rRNA processing</keyword>
<dbReference type="PROSITE" id="PS01306">
    <property type="entry name" value="UPF0054"/>
    <property type="match status" value="1"/>
</dbReference>
<dbReference type="EMBL" id="DVNZ01000212">
    <property type="protein sequence ID" value="HIU94829.1"/>
    <property type="molecule type" value="Genomic_DNA"/>
</dbReference>
<dbReference type="HAMAP" id="MF_00009">
    <property type="entry name" value="Endoribonucl_YbeY"/>
    <property type="match status" value="1"/>
</dbReference>
<dbReference type="GO" id="GO:0004521">
    <property type="term" value="F:RNA endonuclease activity"/>
    <property type="evidence" value="ECO:0007669"/>
    <property type="project" value="UniProtKB-UniRule"/>
</dbReference>
<evidence type="ECO:0000313" key="11">
    <source>
        <dbReference type="Proteomes" id="UP000824128"/>
    </source>
</evidence>
<evidence type="ECO:0000256" key="5">
    <source>
        <dbReference type="ARBA" id="ARBA00022723"/>
    </source>
</evidence>
<dbReference type="Gene3D" id="3.40.390.30">
    <property type="entry name" value="Metalloproteases ('zincins'), catalytic domain"/>
    <property type="match status" value="1"/>
</dbReference>
<comment type="cofactor">
    <cofactor evidence="9">
        <name>Zn(2+)</name>
        <dbReference type="ChEBI" id="CHEBI:29105"/>
    </cofactor>
    <text evidence="9">Binds 1 zinc ion.</text>
</comment>
<comment type="subcellular location">
    <subcellularLocation>
        <location evidence="9">Cytoplasm</location>
    </subcellularLocation>
</comment>
<dbReference type="Proteomes" id="UP000824128">
    <property type="component" value="Unassembled WGS sequence"/>
</dbReference>
<dbReference type="InterPro" id="IPR002036">
    <property type="entry name" value="YbeY"/>
</dbReference>
<evidence type="ECO:0000256" key="9">
    <source>
        <dbReference type="HAMAP-Rule" id="MF_00009"/>
    </source>
</evidence>
<dbReference type="PANTHER" id="PTHR46986">
    <property type="entry name" value="ENDORIBONUCLEASE YBEY, CHLOROPLASTIC"/>
    <property type="match status" value="1"/>
</dbReference>
<evidence type="ECO:0000256" key="7">
    <source>
        <dbReference type="ARBA" id="ARBA00022801"/>
    </source>
</evidence>
<keyword evidence="9" id="KW-0963">Cytoplasm</keyword>
<dbReference type="GO" id="GO:0008270">
    <property type="term" value="F:zinc ion binding"/>
    <property type="evidence" value="ECO:0007669"/>
    <property type="project" value="UniProtKB-UniRule"/>
</dbReference>
<reference evidence="10" key="2">
    <citation type="journal article" date="2021" name="PeerJ">
        <title>Extensive microbial diversity within the chicken gut microbiome revealed by metagenomics and culture.</title>
        <authorList>
            <person name="Gilroy R."/>
            <person name="Ravi A."/>
            <person name="Getino M."/>
            <person name="Pursley I."/>
            <person name="Horton D.L."/>
            <person name="Alikhan N.F."/>
            <person name="Baker D."/>
            <person name="Gharbi K."/>
            <person name="Hall N."/>
            <person name="Watson M."/>
            <person name="Adriaenssens E.M."/>
            <person name="Foster-Nyarko E."/>
            <person name="Jarju S."/>
            <person name="Secka A."/>
            <person name="Antonio M."/>
            <person name="Oren A."/>
            <person name="Chaudhuri R.R."/>
            <person name="La Ragione R."/>
            <person name="Hildebrand F."/>
            <person name="Pallen M.J."/>
        </authorList>
    </citation>
    <scope>NUCLEOTIDE SEQUENCE</scope>
    <source>
        <strain evidence="10">ChiGjej2B2-16831</strain>
    </source>
</reference>
<dbReference type="Pfam" id="PF02130">
    <property type="entry name" value="YbeY"/>
    <property type="match status" value="1"/>
</dbReference>
<keyword evidence="4 9" id="KW-0540">Nuclease</keyword>
<dbReference type="AlphaFoldDB" id="A0A9D1N473"/>
<dbReference type="SUPFAM" id="SSF55486">
    <property type="entry name" value="Metalloproteases ('zincins'), catalytic domain"/>
    <property type="match status" value="1"/>
</dbReference>
<dbReference type="InterPro" id="IPR023091">
    <property type="entry name" value="MetalPrtase_cat_dom_sf_prd"/>
</dbReference>
<feature type="binding site" evidence="9">
    <location>
        <position position="117"/>
    </location>
    <ligand>
        <name>Zn(2+)</name>
        <dbReference type="ChEBI" id="CHEBI:29105"/>
        <note>catalytic</note>
    </ligand>
</feature>
<evidence type="ECO:0000256" key="1">
    <source>
        <dbReference type="ARBA" id="ARBA00010875"/>
    </source>
</evidence>
<comment type="caution">
    <text evidence="10">The sequence shown here is derived from an EMBL/GenBank/DDBJ whole genome shotgun (WGS) entry which is preliminary data.</text>
</comment>
<keyword evidence="2 9" id="KW-0690">Ribosome biogenesis</keyword>
<evidence type="ECO:0000256" key="8">
    <source>
        <dbReference type="ARBA" id="ARBA00022833"/>
    </source>
</evidence>
<dbReference type="NCBIfam" id="TIGR00043">
    <property type="entry name" value="rRNA maturation RNase YbeY"/>
    <property type="match status" value="1"/>
</dbReference>
<proteinExistence type="inferred from homology"/>
<comment type="function">
    <text evidence="9">Single strand-specific metallo-endoribonuclease involved in late-stage 70S ribosome quality control and in maturation of the 3' terminus of the 16S rRNA.</text>
</comment>
<evidence type="ECO:0000256" key="3">
    <source>
        <dbReference type="ARBA" id="ARBA00022552"/>
    </source>
</evidence>
<dbReference type="InterPro" id="IPR020549">
    <property type="entry name" value="YbeY_CS"/>
</dbReference>